<feature type="compositionally biased region" description="Pro residues" evidence="9">
    <location>
        <begin position="916"/>
        <end position="929"/>
    </location>
</feature>
<evidence type="ECO:0000313" key="13">
    <source>
        <dbReference type="Proteomes" id="UP000292702"/>
    </source>
</evidence>
<dbReference type="PANTHER" id="PTHR13466">
    <property type="entry name" value="TEX2 PROTEIN-RELATED"/>
    <property type="match status" value="1"/>
</dbReference>
<feature type="compositionally biased region" description="Basic and acidic residues" evidence="9">
    <location>
        <begin position="653"/>
        <end position="665"/>
    </location>
</feature>
<proteinExistence type="predicted"/>
<keyword evidence="7" id="KW-0446">Lipid-binding</keyword>
<evidence type="ECO:0000256" key="8">
    <source>
        <dbReference type="ARBA" id="ARBA00023136"/>
    </source>
</evidence>
<keyword evidence="8 10" id="KW-0472">Membrane</keyword>
<feature type="compositionally biased region" description="Basic and acidic residues" evidence="9">
    <location>
        <begin position="805"/>
        <end position="818"/>
    </location>
</feature>
<evidence type="ECO:0000259" key="11">
    <source>
        <dbReference type="PROSITE" id="PS51847"/>
    </source>
</evidence>
<evidence type="ECO:0000256" key="4">
    <source>
        <dbReference type="ARBA" id="ARBA00022824"/>
    </source>
</evidence>
<keyword evidence="5 10" id="KW-1133">Transmembrane helix</keyword>
<feature type="compositionally biased region" description="Pro residues" evidence="9">
    <location>
        <begin position="1081"/>
        <end position="1092"/>
    </location>
</feature>
<feature type="domain" description="SMP-LTD" evidence="11">
    <location>
        <begin position="300"/>
        <end position="491"/>
    </location>
</feature>
<dbReference type="InterPro" id="IPR031468">
    <property type="entry name" value="SMP_LBD"/>
</dbReference>
<feature type="compositionally biased region" description="Basic and acidic residues" evidence="9">
    <location>
        <begin position="827"/>
        <end position="844"/>
    </location>
</feature>
<dbReference type="Proteomes" id="UP000292702">
    <property type="component" value="Unassembled WGS sequence"/>
</dbReference>
<feature type="transmembrane region" description="Helical" evidence="10">
    <location>
        <begin position="7"/>
        <end position="31"/>
    </location>
</feature>
<feature type="compositionally biased region" description="Polar residues" evidence="9">
    <location>
        <begin position="695"/>
        <end position="736"/>
    </location>
</feature>
<feature type="compositionally biased region" description="Low complexity" evidence="9">
    <location>
        <begin position="767"/>
        <end position="780"/>
    </location>
</feature>
<feature type="region of interest" description="Disordered" evidence="9">
    <location>
        <begin position="513"/>
        <end position="1147"/>
    </location>
</feature>
<keyword evidence="4" id="KW-0256">Endoplasmic reticulum</keyword>
<dbReference type="GO" id="GO:0005789">
    <property type="term" value="C:endoplasmic reticulum membrane"/>
    <property type="evidence" value="ECO:0007669"/>
    <property type="project" value="UniProtKB-SubCell"/>
</dbReference>
<evidence type="ECO:0000256" key="9">
    <source>
        <dbReference type="SAM" id="MobiDB-lite"/>
    </source>
</evidence>
<dbReference type="EMBL" id="RWJN01000027">
    <property type="protein sequence ID" value="TCD70134.1"/>
    <property type="molecule type" value="Genomic_DNA"/>
</dbReference>
<sequence length="1147" mass="124723">MSLKAIIYAYVLGGITFIPLVIFGLICYTIYTSVPVGDLDPAKFTRGALERKSVEDAEDDDAAASAQVTAAGAPDVNDLPRSRKGWLTVRRTFEETPADGTYVGFVRGFLDARSKDPKRSRPKDMWYVALKGKVLYLYEDESMTECEAAIELGGHDVVIYPEGLLDGELFAKRNAICLKPKTSSPDLGVPSVTKEMQFADEAQEEVEKVVEGAVTSKQKAKAEKLQEAERKREEAREEALDRSTPWFIFVKSNVEMEDWYLALIHASDHPPNSATLAPLEAVYRPIDMSHLVSTIDEQPDVIPMRWLNALIGRLFFSFYRTQHLESYIIGRLMRKLAKIKRPGFLTHIVVREVSVGNTAPSFSKPMLKELTKEGDAAIEVHMHYKGEVRITIEAVATINLGARFKSYAVKLVLAAVLRELEGNLLIKVKRPPSSRIWYAFTSMPHMVLDVEPVVSDRQITWSMILSTIESKLKEVIQESVVLPNMDDIAFFESSKYSHRGGIWSDAAREEKASTLFPTPTPPVDDDTKSTASEPLLQSQTAPASSSGSPDATPPLQRSQSAEETQMEPSGLPESLPVPRVAASHSGVSMSLNGSSQSRRRTWFGGTWNDEPNATDALENSDEASYRGRQDRADDSVSRRSSSARSSFSARGEAVPHEEQEDDNSHLRPIPVQRAASRRSHSHSFSSQGVVSTSSDNLSTSAPGESSMSSARPQSPPQSESGTTEKTPASPTFFQTLKSRDKQAISNTAKEAMRKWGVNWSSLRKNNEAASSSAGAGELASDGNSRQETEHAKIHKPKPSYAEVRAAVEQRKEREKAHLEGLGSEPYSSDHESVSQDEPRNHERVSSQATSSVAPDQLLAPAYNGGASLSPSTSPRHGEDGLDSSPSSRATSPSERPRTLSRRSNPPEGLPDVVDNQPPPMPIHTQPPRPKTMSIPGIHASHRGDVMSMGYAPPPPPQPEPKKTAPVTIQSVYRLWQKPGQPQDQQQPQSQETAQPLPGSSSDVSASPPMSSSPPASDLMAAASAGRPVPPPLPPRSNSTQVMQTKTEFPKQLEEGERVASPASQALQSIVTKDRSKRASLDPPPPKPTPPPLPERRKSLTPAAAEGLQTAGSGNGLTPASTSVAGDTDGSTNGRPPALPPRRVQTSA</sequence>
<dbReference type="Pfam" id="PF10296">
    <property type="entry name" value="MMM1"/>
    <property type="match status" value="1"/>
</dbReference>
<evidence type="ECO:0000256" key="2">
    <source>
        <dbReference type="ARBA" id="ARBA00022448"/>
    </source>
</evidence>
<dbReference type="PROSITE" id="PS51847">
    <property type="entry name" value="SMP"/>
    <property type="match status" value="1"/>
</dbReference>
<feature type="compositionally biased region" description="Polar residues" evidence="9">
    <location>
        <begin position="1109"/>
        <end position="1133"/>
    </location>
</feature>
<feature type="compositionally biased region" description="Polar residues" evidence="9">
    <location>
        <begin position="585"/>
        <end position="596"/>
    </location>
</feature>
<dbReference type="AlphaFoldDB" id="A0A4R0S1R5"/>
<comment type="caution">
    <text evidence="12">The sequence shown here is derived from an EMBL/GenBank/DDBJ whole genome shotgun (WGS) entry which is preliminary data.</text>
</comment>
<feature type="compositionally biased region" description="Low complexity" evidence="9">
    <location>
        <begin position="976"/>
        <end position="1025"/>
    </location>
</feature>
<keyword evidence="6" id="KW-0445">Lipid transport</keyword>
<dbReference type="CDD" id="cd21675">
    <property type="entry name" value="SMP_TEX2"/>
    <property type="match status" value="1"/>
</dbReference>
<gene>
    <name evidence="12" type="ORF">EIP91_004863</name>
</gene>
<feature type="compositionally biased region" description="Polar residues" evidence="9">
    <location>
        <begin position="1061"/>
        <end position="1070"/>
    </location>
</feature>
<organism evidence="12 13">
    <name type="scientific">Steccherinum ochraceum</name>
    <dbReference type="NCBI Taxonomy" id="92696"/>
    <lineage>
        <taxon>Eukaryota</taxon>
        <taxon>Fungi</taxon>
        <taxon>Dikarya</taxon>
        <taxon>Basidiomycota</taxon>
        <taxon>Agaricomycotina</taxon>
        <taxon>Agaricomycetes</taxon>
        <taxon>Polyporales</taxon>
        <taxon>Steccherinaceae</taxon>
        <taxon>Steccherinum</taxon>
    </lineage>
</organism>
<feature type="compositionally biased region" description="Basic and acidic residues" evidence="9">
    <location>
        <begin position="623"/>
        <end position="637"/>
    </location>
</feature>
<comment type="subcellular location">
    <subcellularLocation>
        <location evidence="1">Endoplasmic reticulum membrane</location>
    </subcellularLocation>
</comment>
<dbReference type="OrthoDB" id="26740at2759"/>
<dbReference type="GO" id="GO:0008289">
    <property type="term" value="F:lipid binding"/>
    <property type="evidence" value="ECO:0007669"/>
    <property type="project" value="UniProtKB-KW"/>
</dbReference>
<evidence type="ECO:0000256" key="3">
    <source>
        <dbReference type="ARBA" id="ARBA00022692"/>
    </source>
</evidence>
<evidence type="ECO:0000256" key="6">
    <source>
        <dbReference type="ARBA" id="ARBA00023055"/>
    </source>
</evidence>
<evidence type="ECO:0000256" key="7">
    <source>
        <dbReference type="ARBA" id="ARBA00023121"/>
    </source>
</evidence>
<reference evidence="12 13" key="1">
    <citation type="submission" date="2018-11" db="EMBL/GenBank/DDBJ databases">
        <title>Genome assembly of Steccherinum ochraceum LE-BIN_3174, the white-rot fungus of the Steccherinaceae family (The Residual Polyporoid clade, Polyporales, Basidiomycota).</title>
        <authorList>
            <person name="Fedorova T.V."/>
            <person name="Glazunova O.A."/>
            <person name="Landesman E.O."/>
            <person name="Moiseenko K.V."/>
            <person name="Psurtseva N.V."/>
            <person name="Savinova O.S."/>
            <person name="Shakhova N.V."/>
            <person name="Tyazhelova T.V."/>
            <person name="Vasina D.V."/>
        </authorList>
    </citation>
    <scope>NUCLEOTIDE SEQUENCE [LARGE SCALE GENOMIC DNA]</scope>
    <source>
        <strain evidence="12 13">LE-BIN_3174</strain>
    </source>
</reference>
<keyword evidence="2" id="KW-0813">Transport</keyword>
<dbReference type="InterPro" id="IPR019411">
    <property type="entry name" value="MMM1_dom"/>
</dbReference>
<feature type="compositionally biased region" description="Low complexity" evidence="9">
    <location>
        <begin position="682"/>
        <end position="694"/>
    </location>
</feature>
<feature type="compositionally biased region" description="Low complexity" evidence="9">
    <location>
        <begin position="883"/>
        <end position="893"/>
    </location>
</feature>
<protein>
    <recommendedName>
        <fullName evidence="11">SMP-LTD domain-containing protein</fullName>
    </recommendedName>
</protein>
<feature type="compositionally biased region" description="Polar residues" evidence="9">
    <location>
        <begin position="1035"/>
        <end position="1046"/>
    </location>
</feature>
<dbReference type="GO" id="GO:1990456">
    <property type="term" value="P:mitochondrion-endoplasmic reticulum membrane tethering"/>
    <property type="evidence" value="ECO:0007669"/>
    <property type="project" value="TreeGrafter"/>
</dbReference>
<dbReference type="PANTHER" id="PTHR13466:SF19">
    <property type="entry name" value="NUCLEUS-VACUOLE JUNCTION PROTEIN 2"/>
    <property type="match status" value="1"/>
</dbReference>
<evidence type="ECO:0000256" key="10">
    <source>
        <dbReference type="SAM" id="Phobius"/>
    </source>
</evidence>
<dbReference type="GO" id="GO:0032865">
    <property type="term" value="C:ERMES complex"/>
    <property type="evidence" value="ECO:0007669"/>
    <property type="project" value="TreeGrafter"/>
</dbReference>
<feature type="compositionally biased region" description="Low complexity" evidence="9">
    <location>
        <begin position="638"/>
        <end position="650"/>
    </location>
</feature>
<feature type="compositionally biased region" description="Polar residues" evidence="9">
    <location>
        <begin position="529"/>
        <end position="567"/>
    </location>
</feature>
<name>A0A4R0S1R5_9APHY</name>
<evidence type="ECO:0000256" key="1">
    <source>
        <dbReference type="ARBA" id="ARBA00004586"/>
    </source>
</evidence>
<dbReference type="GO" id="GO:0015914">
    <property type="term" value="P:phospholipid transport"/>
    <property type="evidence" value="ECO:0007669"/>
    <property type="project" value="TreeGrafter"/>
</dbReference>
<keyword evidence="3 10" id="KW-0812">Transmembrane</keyword>
<evidence type="ECO:0000313" key="12">
    <source>
        <dbReference type="EMBL" id="TCD70134.1"/>
    </source>
</evidence>
<keyword evidence="13" id="KW-1185">Reference proteome</keyword>
<dbReference type="STRING" id="92696.A0A4R0S1R5"/>
<feature type="compositionally biased region" description="Basic and acidic residues" evidence="9">
    <location>
        <begin position="1047"/>
        <end position="1057"/>
    </location>
</feature>
<accession>A0A4R0S1R5</accession>
<evidence type="ECO:0000256" key="5">
    <source>
        <dbReference type="ARBA" id="ARBA00022989"/>
    </source>
</evidence>